<gene>
    <name evidence="2" type="ORF">C8A01DRAFT_13707</name>
</gene>
<feature type="compositionally biased region" description="Pro residues" evidence="1">
    <location>
        <begin position="144"/>
        <end position="155"/>
    </location>
</feature>
<comment type="caution">
    <text evidence="2">The sequence shown here is derived from an EMBL/GenBank/DDBJ whole genome shotgun (WGS) entry which is preliminary data.</text>
</comment>
<feature type="compositionally biased region" description="Low complexity" evidence="1">
    <location>
        <begin position="292"/>
        <end position="303"/>
    </location>
</feature>
<evidence type="ECO:0000313" key="2">
    <source>
        <dbReference type="EMBL" id="KAK4042684.1"/>
    </source>
</evidence>
<feature type="region of interest" description="Disordered" evidence="1">
    <location>
        <begin position="292"/>
        <end position="501"/>
    </location>
</feature>
<dbReference type="AlphaFoldDB" id="A0AAN6PKI8"/>
<feature type="compositionally biased region" description="Basic and acidic residues" evidence="1">
    <location>
        <begin position="93"/>
        <end position="103"/>
    </location>
</feature>
<organism evidence="2 3">
    <name type="scientific">Parachaetomium inaequale</name>
    <dbReference type="NCBI Taxonomy" id="2588326"/>
    <lineage>
        <taxon>Eukaryota</taxon>
        <taxon>Fungi</taxon>
        <taxon>Dikarya</taxon>
        <taxon>Ascomycota</taxon>
        <taxon>Pezizomycotina</taxon>
        <taxon>Sordariomycetes</taxon>
        <taxon>Sordariomycetidae</taxon>
        <taxon>Sordariales</taxon>
        <taxon>Chaetomiaceae</taxon>
        <taxon>Parachaetomium</taxon>
    </lineage>
</organism>
<feature type="compositionally biased region" description="Polar residues" evidence="1">
    <location>
        <begin position="116"/>
        <end position="128"/>
    </location>
</feature>
<name>A0AAN6PKI8_9PEZI</name>
<feature type="region of interest" description="Disordered" evidence="1">
    <location>
        <begin position="532"/>
        <end position="587"/>
    </location>
</feature>
<feature type="compositionally biased region" description="Polar residues" evidence="1">
    <location>
        <begin position="54"/>
        <end position="68"/>
    </location>
</feature>
<feature type="compositionally biased region" description="Polar residues" evidence="1">
    <location>
        <begin position="252"/>
        <end position="261"/>
    </location>
</feature>
<feature type="region of interest" description="Disordered" evidence="1">
    <location>
        <begin position="249"/>
        <end position="280"/>
    </location>
</feature>
<reference evidence="3" key="1">
    <citation type="journal article" date="2023" name="Mol. Phylogenet. Evol.">
        <title>Genome-scale phylogeny and comparative genomics of the fungal order Sordariales.</title>
        <authorList>
            <person name="Hensen N."/>
            <person name="Bonometti L."/>
            <person name="Westerberg I."/>
            <person name="Brannstrom I.O."/>
            <person name="Guillou S."/>
            <person name="Cros-Aarteil S."/>
            <person name="Calhoun S."/>
            <person name="Haridas S."/>
            <person name="Kuo A."/>
            <person name="Mondo S."/>
            <person name="Pangilinan J."/>
            <person name="Riley R."/>
            <person name="LaButti K."/>
            <person name="Andreopoulos B."/>
            <person name="Lipzen A."/>
            <person name="Chen C."/>
            <person name="Yan M."/>
            <person name="Daum C."/>
            <person name="Ng V."/>
            <person name="Clum A."/>
            <person name="Steindorff A."/>
            <person name="Ohm R.A."/>
            <person name="Martin F."/>
            <person name="Silar P."/>
            <person name="Natvig D.O."/>
            <person name="Lalanne C."/>
            <person name="Gautier V."/>
            <person name="Ament-Velasquez S.L."/>
            <person name="Kruys A."/>
            <person name="Hutchinson M.I."/>
            <person name="Powell A.J."/>
            <person name="Barry K."/>
            <person name="Miller A.N."/>
            <person name="Grigoriev I.V."/>
            <person name="Debuchy R."/>
            <person name="Gladieux P."/>
            <person name="Hiltunen Thoren M."/>
            <person name="Johannesson H."/>
        </authorList>
    </citation>
    <scope>NUCLEOTIDE SEQUENCE [LARGE SCALE GENOMIC DNA]</scope>
    <source>
        <strain evidence="3">CBS 284.82</strain>
    </source>
</reference>
<sequence length="615" mass="64804">MSPSATAAVNSTSQRIDSAAGFIINCSFSGCAAKIDGNRHALCEAHKHLEDISNTDQSRDSVQANGTRPAQAPAGTSGFPSQSLFSTSNPRKMLPETDKDRPIMRRKTAGNPGQFIAQQPTPKHSTPPSRGESIMSPPSSRPLAPRPPVHSPPASPGSLGDGERTRKRQRLSPSPGRSPKARANRTMPSRPPTADSSSRRASKHSSQPGRAREKDAKAASKPSFRHAVRRVPLQLSNLQFIDIPGDRASGVLSEQSSSGVNGSAGHVPRRSSGGSELSLNGDVKDYFGRKTSSAASSATLTGSIDSSGQARRLSELSNGQSQKAPPDRTRPDAQTGYGPFQANGITASKPPPQKIHFPIRPAQITKTQPVQLPKTKEIDTSKFDALIYSQPGAASPPPDVDLTTTTAPPKPTTTSTTTTTTTTTSTSPEKEPPQPPKEEEDEPLYLDIDPRIHWPQPHSPAWHAAKRQEIQTRGNKKANFGRAARSLRRQQQQQREGDQQGVVALEDSLPEKMAENPAWVRALRRLRGLPPLSSSAAAASSAASSCQGEDHGSVGGGGSSINGSGVERKGRKPPGVGGATGVTGKRLGNSGVVVVSGLNGAQMMGGMRRVGGDGS</sequence>
<feature type="compositionally biased region" description="Polar residues" evidence="1">
    <location>
        <begin position="78"/>
        <end position="90"/>
    </location>
</feature>
<dbReference type="EMBL" id="MU854337">
    <property type="protein sequence ID" value="KAK4042684.1"/>
    <property type="molecule type" value="Genomic_DNA"/>
</dbReference>
<keyword evidence="3" id="KW-1185">Reference proteome</keyword>
<feature type="region of interest" description="Disordered" evidence="1">
    <location>
        <begin position="54"/>
        <end position="234"/>
    </location>
</feature>
<accession>A0AAN6PKI8</accession>
<protein>
    <submittedName>
        <fullName evidence="2">Uncharacterized protein</fullName>
    </submittedName>
</protein>
<feature type="compositionally biased region" description="Polar residues" evidence="1">
    <location>
        <begin position="304"/>
        <end position="323"/>
    </location>
</feature>
<feature type="compositionally biased region" description="Low complexity" evidence="1">
    <location>
        <begin position="403"/>
        <end position="427"/>
    </location>
</feature>
<feature type="compositionally biased region" description="Low complexity" evidence="1">
    <location>
        <begin position="532"/>
        <end position="545"/>
    </location>
</feature>
<proteinExistence type="predicted"/>
<feature type="compositionally biased region" description="Low complexity" evidence="1">
    <location>
        <begin position="481"/>
        <end position="494"/>
    </location>
</feature>
<dbReference type="Proteomes" id="UP001303115">
    <property type="component" value="Unassembled WGS sequence"/>
</dbReference>
<evidence type="ECO:0000256" key="1">
    <source>
        <dbReference type="SAM" id="MobiDB-lite"/>
    </source>
</evidence>
<evidence type="ECO:0000313" key="3">
    <source>
        <dbReference type="Proteomes" id="UP001303115"/>
    </source>
</evidence>